<evidence type="ECO:0000313" key="1">
    <source>
        <dbReference type="EMBL" id="DAD71599.1"/>
    </source>
</evidence>
<accession>A0A8S5LP22</accession>
<proteinExistence type="predicted"/>
<dbReference type="EMBL" id="BK015884">
    <property type="protein sequence ID" value="DAD71599.1"/>
    <property type="molecule type" value="Genomic_DNA"/>
</dbReference>
<protein>
    <submittedName>
        <fullName evidence="1">Uncharacterized protein</fullName>
    </submittedName>
</protein>
<reference evidence="1" key="1">
    <citation type="journal article" date="2021" name="Proc. Natl. Acad. Sci. U.S.A.">
        <title>A Catalog of Tens of Thousands of Viruses from Human Metagenomes Reveals Hidden Associations with Chronic Diseases.</title>
        <authorList>
            <person name="Tisza M.J."/>
            <person name="Buck C.B."/>
        </authorList>
    </citation>
    <scope>NUCLEOTIDE SEQUENCE</scope>
    <source>
        <strain evidence="1">CtNNQ1</strain>
    </source>
</reference>
<name>A0A8S5LP22_9CAUD</name>
<organism evidence="1">
    <name type="scientific">Siphoviridae sp. ctNNQ1</name>
    <dbReference type="NCBI Taxonomy" id="2827571"/>
    <lineage>
        <taxon>Viruses</taxon>
        <taxon>Duplodnaviria</taxon>
        <taxon>Heunggongvirae</taxon>
        <taxon>Uroviricota</taxon>
        <taxon>Caudoviricetes</taxon>
    </lineage>
</organism>
<sequence>MISLLCIFFGSIPDIAVNDYKKINQEIYF</sequence>